<dbReference type="OrthoDB" id="687730at2759"/>
<dbReference type="InterPro" id="IPR036465">
    <property type="entry name" value="vWFA_dom_sf"/>
</dbReference>
<dbReference type="SMART" id="SM00327">
    <property type="entry name" value="VWA"/>
    <property type="match status" value="1"/>
</dbReference>
<proteinExistence type="predicted"/>
<dbReference type="InterPro" id="IPR051266">
    <property type="entry name" value="CLCR"/>
</dbReference>
<evidence type="ECO:0000313" key="2">
    <source>
        <dbReference type="EMBL" id="OMJ71719.1"/>
    </source>
</evidence>
<dbReference type="SUPFAM" id="SSF53300">
    <property type="entry name" value="vWA-like"/>
    <property type="match status" value="1"/>
</dbReference>
<dbReference type="Pfam" id="PF00092">
    <property type="entry name" value="VWA"/>
    <property type="match status" value="1"/>
</dbReference>
<dbReference type="PANTHER" id="PTHR10579">
    <property type="entry name" value="CALCIUM-ACTIVATED CHLORIDE CHANNEL REGULATOR"/>
    <property type="match status" value="1"/>
</dbReference>
<dbReference type="AlphaFoldDB" id="A0A1R2B4N5"/>
<dbReference type="EMBL" id="MPUH01000962">
    <property type="protein sequence ID" value="OMJ71719.1"/>
    <property type="molecule type" value="Genomic_DNA"/>
</dbReference>
<comment type="caution">
    <text evidence="2">The sequence shown here is derived from an EMBL/GenBank/DDBJ whole genome shotgun (WGS) entry which is preliminary data.</text>
</comment>
<evidence type="ECO:0000259" key="1">
    <source>
        <dbReference type="PROSITE" id="PS50234"/>
    </source>
</evidence>
<sequence>MMSFSNLSNASTQPSFINFPPQFPMPIIRQPQIADIVVYSSALVLNTDEPLEIVAEKAITESYENLLSFSIRPLCGKLKPKTSVELPCIVALKGEAVDLDIIEKNRQGLDLIFVVDMSGSMGSGKIELVKITMEFVITLLKNFDRVSVIGFSDSAFIYCPLTVMNEQGKVKITQIINTLGPTGGTHIECGVRAALHMLADRKVCNQLTSILLLSDGCDNNTRSVNQRIQVAIDEFKPRIKDSYRMHTFGYGKDHDSVVMNLMADLTNGNFYYIENEASVTDAFANCMGEIFALLASNVQVSLTTKACEVPFKLSKVYSNTGDTVFGMSNVFFSDEKDSVFVLEFEAIQENLVGQKIVPVEAVATFTLKNGEKARKNAVLELFIVGNDEEIKKDEKVLLEYYRVKGAESLKQVMKFADAGKFEEAKEAARISEEEISNSQVANNIKIQALIKDLRDSQKRSESKKSWNSGGRAQVTSIQSSHFNQIAMSNCMTYQMPMQCAYTVSSNAYMSSKSAPANYSQSNPLSLNIPPPIMSQNPSLNSVPNNSGFIPPQVPSPPQVFPSFAQPYMQNPLNFHVPPMPYQQASNNASIPSVFGPQVQVINQVHRPEIPINLNPHQQLPPKNNS</sequence>
<gene>
    <name evidence="2" type="ORF">SteCoe_29981</name>
</gene>
<dbReference type="Proteomes" id="UP000187209">
    <property type="component" value="Unassembled WGS sequence"/>
</dbReference>
<organism evidence="2 3">
    <name type="scientific">Stentor coeruleus</name>
    <dbReference type="NCBI Taxonomy" id="5963"/>
    <lineage>
        <taxon>Eukaryota</taxon>
        <taxon>Sar</taxon>
        <taxon>Alveolata</taxon>
        <taxon>Ciliophora</taxon>
        <taxon>Postciliodesmatophora</taxon>
        <taxon>Heterotrichea</taxon>
        <taxon>Heterotrichida</taxon>
        <taxon>Stentoridae</taxon>
        <taxon>Stentor</taxon>
    </lineage>
</organism>
<reference evidence="2 3" key="1">
    <citation type="submission" date="2016-11" db="EMBL/GenBank/DDBJ databases">
        <title>The macronuclear genome of Stentor coeruleus: a giant cell with tiny introns.</title>
        <authorList>
            <person name="Slabodnick M."/>
            <person name="Ruby J.G."/>
            <person name="Reiff S.B."/>
            <person name="Swart E.C."/>
            <person name="Gosai S."/>
            <person name="Prabakaran S."/>
            <person name="Witkowska E."/>
            <person name="Larue G.E."/>
            <person name="Fisher S."/>
            <person name="Freeman R.M."/>
            <person name="Gunawardena J."/>
            <person name="Chu W."/>
            <person name="Stover N.A."/>
            <person name="Gregory B.D."/>
            <person name="Nowacki M."/>
            <person name="Derisi J."/>
            <person name="Roy S.W."/>
            <person name="Marshall W.F."/>
            <person name="Sood P."/>
        </authorList>
    </citation>
    <scope>NUCLEOTIDE SEQUENCE [LARGE SCALE GENOMIC DNA]</scope>
    <source>
        <strain evidence="2">WM001</strain>
    </source>
</reference>
<name>A0A1R2B4N5_9CILI</name>
<protein>
    <recommendedName>
        <fullName evidence="1">VWFA domain-containing protein</fullName>
    </recommendedName>
</protein>
<accession>A0A1R2B4N5</accession>
<feature type="domain" description="VWFA" evidence="1">
    <location>
        <begin position="110"/>
        <end position="287"/>
    </location>
</feature>
<dbReference type="Gene3D" id="3.40.50.410">
    <property type="entry name" value="von Willebrand factor, type A domain"/>
    <property type="match status" value="1"/>
</dbReference>
<evidence type="ECO:0000313" key="3">
    <source>
        <dbReference type="Proteomes" id="UP000187209"/>
    </source>
</evidence>
<dbReference type="InterPro" id="IPR002035">
    <property type="entry name" value="VWF_A"/>
</dbReference>
<keyword evidence="3" id="KW-1185">Reference proteome</keyword>
<dbReference type="PROSITE" id="PS50234">
    <property type="entry name" value="VWFA"/>
    <property type="match status" value="1"/>
</dbReference>
<dbReference type="PANTHER" id="PTHR10579:SF43">
    <property type="entry name" value="ZINC FINGER (C3HC4-TYPE RING FINGER) FAMILY PROTEIN"/>
    <property type="match status" value="1"/>
</dbReference>